<sequence>MAWALINGAWPDHIVDHENCDPSDNRWVNLRAASISENNTNRSVLAGEVPFKGVYRIRKSGRYGAQIKKNRQHTWLGLFDTPEEAARAYDRAAIQLHGEYAKTNSSLGLL</sequence>
<accession>A0ABS0SA10</accession>
<keyword evidence="1" id="KW-0805">Transcription regulation</keyword>
<dbReference type="CDD" id="cd00018">
    <property type="entry name" value="AP2"/>
    <property type="match status" value="1"/>
</dbReference>
<evidence type="ECO:0000256" key="1">
    <source>
        <dbReference type="ARBA" id="ARBA00023015"/>
    </source>
</evidence>
<keyword evidence="5" id="KW-0255">Endonuclease</keyword>
<comment type="caution">
    <text evidence="5">The sequence shown here is derived from an EMBL/GenBank/DDBJ whole genome shotgun (WGS) entry which is preliminary data.</text>
</comment>
<dbReference type="SUPFAM" id="SSF54060">
    <property type="entry name" value="His-Me finger endonucleases"/>
    <property type="match status" value="1"/>
</dbReference>
<keyword evidence="5" id="KW-0378">Hydrolase</keyword>
<dbReference type="InterPro" id="IPR003615">
    <property type="entry name" value="HNH_nuc"/>
</dbReference>
<evidence type="ECO:0000313" key="6">
    <source>
        <dbReference type="Proteomes" id="UP000601789"/>
    </source>
</evidence>
<dbReference type="InterPro" id="IPR050913">
    <property type="entry name" value="AP2/ERF_ERF"/>
</dbReference>
<organism evidence="5 6">
    <name type="scientific">Aquamicrobium zhengzhouense</name>
    <dbReference type="NCBI Taxonomy" id="2781738"/>
    <lineage>
        <taxon>Bacteria</taxon>
        <taxon>Pseudomonadati</taxon>
        <taxon>Pseudomonadota</taxon>
        <taxon>Alphaproteobacteria</taxon>
        <taxon>Hyphomicrobiales</taxon>
        <taxon>Phyllobacteriaceae</taxon>
        <taxon>Aquamicrobium</taxon>
    </lineage>
</organism>
<dbReference type="SUPFAM" id="SSF54171">
    <property type="entry name" value="DNA-binding domain"/>
    <property type="match status" value="1"/>
</dbReference>
<protein>
    <submittedName>
        <fullName evidence="5">HNH endonuclease</fullName>
    </submittedName>
</protein>
<keyword evidence="3" id="KW-0804">Transcription</keyword>
<dbReference type="Gene3D" id="3.30.730.10">
    <property type="entry name" value="AP2/ERF domain"/>
    <property type="match status" value="1"/>
</dbReference>
<dbReference type="Pfam" id="PF13392">
    <property type="entry name" value="HNH_3"/>
    <property type="match status" value="1"/>
</dbReference>
<dbReference type="InterPro" id="IPR044925">
    <property type="entry name" value="His-Me_finger_sf"/>
</dbReference>
<dbReference type="InterPro" id="IPR036955">
    <property type="entry name" value="AP2/ERF_dom_sf"/>
</dbReference>
<dbReference type="Proteomes" id="UP000601789">
    <property type="component" value="Unassembled WGS sequence"/>
</dbReference>
<dbReference type="PANTHER" id="PTHR31194">
    <property type="entry name" value="SHN SHINE , DNA BINDING / TRANSCRIPTION FACTOR"/>
    <property type="match status" value="1"/>
</dbReference>
<evidence type="ECO:0000256" key="2">
    <source>
        <dbReference type="ARBA" id="ARBA00023125"/>
    </source>
</evidence>
<dbReference type="InterPro" id="IPR001471">
    <property type="entry name" value="AP2/ERF_dom"/>
</dbReference>
<dbReference type="InterPro" id="IPR016177">
    <property type="entry name" value="DNA-bd_dom_sf"/>
</dbReference>
<feature type="domain" description="AP2/ERF" evidence="4">
    <location>
        <begin position="50"/>
        <end position="106"/>
    </location>
</feature>
<dbReference type="EMBL" id="JADGMQ010000002">
    <property type="protein sequence ID" value="MBI1620092.1"/>
    <property type="molecule type" value="Genomic_DNA"/>
</dbReference>
<dbReference type="GO" id="GO:0004519">
    <property type="term" value="F:endonuclease activity"/>
    <property type="evidence" value="ECO:0007669"/>
    <property type="project" value="UniProtKB-KW"/>
</dbReference>
<proteinExistence type="predicted"/>
<dbReference type="Gene3D" id="3.90.75.20">
    <property type="match status" value="1"/>
</dbReference>
<name>A0ABS0SA10_9HYPH</name>
<evidence type="ECO:0000256" key="3">
    <source>
        <dbReference type="ARBA" id="ARBA00023163"/>
    </source>
</evidence>
<evidence type="ECO:0000313" key="5">
    <source>
        <dbReference type="EMBL" id="MBI1620092.1"/>
    </source>
</evidence>
<dbReference type="PROSITE" id="PS51032">
    <property type="entry name" value="AP2_ERF"/>
    <property type="match status" value="1"/>
</dbReference>
<gene>
    <name evidence="5" type="ORF">IOD40_05360</name>
</gene>
<evidence type="ECO:0000259" key="4">
    <source>
        <dbReference type="PROSITE" id="PS51032"/>
    </source>
</evidence>
<reference evidence="5 6" key="1">
    <citation type="submission" date="2020-10" db="EMBL/GenBank/DDBJ databases">
        <title>Aquamicrobium zhengzhouensis sp. nov., a exopolysaccharide producing bacterium isolated from farmland soil.</title>
        <authorList>
            <person name="Wang X."/>
        </authorList>
    </citation>
    <scope>NUCLEOTIDE SEQUENCE [LARGE SCALE GENOMIC DNA]</scope>
    <source>
        <strain evidence="6">cd-1</strain>
    </source>
</reference>
<dbReference type="SMART" id="SM00380">
    <property type="entry name" value="AP2"/>
    <property type="match status" value="1"/>
</dbReference>
<keyword evidence="5" id="KW-0540">Nuclease</keyword>
<dbReference type="Pfam" id="PF00847">
    <property type="entry name" value="AP2"/>
    <property type="match status" value="1"/>
</dbReference>
<dbReference type="PANTHER" id="PTHR31194:SF201">
    <property type="entry name" value="AP2_ERF DOMAIN-CONTAINING PROTEIN"/>
    <property type="match status" value="1"/>
</dbReference>
<keyword evidence="2" id="KW-0238">DNA-binding</keyword>
<keyword evidence="6" id="KW-1185">Reference proteome</keyword>